<dbReference type="Pfam" id="PF23347">
    <property type="entry name" value="TPR_Nup160_C"/>
    <property type="match status" value="2"/>
</dbReference>
<sequence length="1924" mass="214263">MHFSEVYSFQSVVSAQAQVLKVYSESITRTLHDVSFPDNGGGFGYSYDSGGKRCNRFIIWRSYGETLELCETSLDDRIANNVLKVLFSGSAIVDCKIVDTPTSVECLVCTSNGASRLSFLRPQREDASRQCSIFCSGQYTHKFHQLKGLQPSTIRSATSCVCNFTGDALFAYGTSTGSVMIARINVDTPENVEVCELHQTSVIQKLWSGITPFSTKTEADSPASAMSIIFVHLHADDYIIASICKDHRVRLWDIKNRCCFMVLDLLESLSEKGILAMGFASMHSQFAPGMYHRIAGYPVQMAGVEDTLIQGLLIYLSLSPSSPLDADRAESISGSNSGSMNYWCWTHLDVQKARQRDRESLKIISFEPIVPPQESYMADSWPSELREGSLLQGDSVKETGAFDFLPVHSSHPPKWGAWSNKGSSPSAKGSARPTRPSAIEGVWWIAHQTDSQSTDLDSRYSVRWTSASPHSNTTNFVAHLSCAPPGCTPYECNGPLKRQMPGFLTRSKDFTIQSTTDPGSRWDANELEEFLDFVFEPSRFSWFAIASALKSVHENSQIGTGAPLQFVGNVDELRAQVRRTLSEELTSDMELTDVHNLLKTFYSTAVDYHDYGLQPLGLFEIPFGTGLLPLDRGYVPYAPGVVVVRRWGFSVLRPLDAFERLLWNQRPKCPLYVDMDADLEKNDDSLLADAVVKLTTHSHLLSQQLSQHRLWPDWQRDLFASCLSTSSRQGDPVDPVTLANNVLDELIEKDSSWIRAPISDPNDWKQQLLTDELDELLLTAFDRITAFLESPDYPLGCDFDFADHGDSQLISVRNGEVKRECPHKGLNTMLAPTHTSLVYPSSLSSAVSLQCSNGPPVGIELLTQAFTQSVHLRTQFAFALLLLLVRHQINPAGVESVLVGGTLITCDSVCSRLSDLIHCLRVMHWLGCIRMPALPDSTSLKNTWEHLNLLGMSSLPGEGHSLEMSYLADLLSTQIAGMTLLEQLCADWSPLETSYLLKRVRDAQLLAPWGVRCHIWLSNLFRLFNPNKRSGTGLVRIFQCLLISSRSLELLALCNLLCPPQPLNVSAVLKDEIAPSDARWWNGDYSLVHLCCGLARLWVGQSEMAKNEFIKASDWLRGFLQASLSVWRVGGSAGLFEHQTVPSVRQLLISTIFPKELSISKLLCVRDTDQLESGSICPDEAQIRFLMKIMPILESMDCVREVLDIAEFALNRLAKVEFPVDKTYPEEEDEHELEPWSQRLAFVMANLYSLHEGQDEGFLCDPNPREDILNGKSQNCALYTRLADLEAALWTRIFKHQLALGHYAQAHMLIRSNPDSARRRDCLRQLIVTLCDRGEASRLINFHYGSSEDEFLHILEARARATDVLPASSADLESPSFCATNPYYHVLYAFHIRRANYRAAAIIMFEYAHRLAEETACSLSSLSGSGFRAGGARLLLGLQRQAACLLTAINALYLVPEEHQWLIRPGTGFSDESSLFELGDTTGAPKHYSQDAVKLELLSDGDWAFADVDSEVSSESSPMDIGETDKDYNCPTKGITNTYREADQRVHDIVCRTTRMAYDKQILQLKDILRLYILIRARLRLAQTCWEKGMLRAGPSTPQETVQSLLSVALYDEAITVSEKFDLDFVPVVSALSTRCSELAQHASNTVVPMTAPLNPGAPRFPSLLQPAVLPGLVDVPSPIRREAELVLQSINSLRASFSSGRIKETNWEGSCSADSPDLSAPDLRLSELYWHLLEVVLTRLDPPYISTSLSSRVCRQSLGGGQLHLLACERILESGPNRLNLPGWLVSRMLNSSARTARPVGLLRLYFRFDRIEAAYRLIMDMLDAAIGICADPSAFGIKSNLIAEEHPKAINLLKTGLQSPKPVWIPHNLLVHLLEGLRQLGAKTSACKIMYENLSNKMREYFSRLEAVCSQISPASVPVESV</sequence>
<comment type="caution">
    <text evidence="8">The sequence shown here is derived from an EMBL/GenBank/DDBJ whole genome shotgun (WGS) entry which is preliminary data.</text>
</comment>
<evidence type="ECO:0000259" key="5">
    <source>
        <dbReference type="Pfam" id="PF11715"/>
    </source>
</evidence>
<evidence type="ECO:0000259" key="6">
    <source>
        <dbReference type="Pfam" id="PF23347"/>
    </source>
</evidence>
<feature type="domain" description="NUP160 C-terminal TPR" evidence="6">
    <location>
        <begin position="1770"/>
        <end position="1912"/>
    </location>
</feature>
<dbReference type="EMBL" id="CAXLJL010000589">
    <property type="protein sequence ID" value="CAL5139101.1"/>
    <property type="molecule type" value="Genomic_DNA"/>
</dbReference>
<dbReference type="GO" id="GO:0017056">
    <property type="term" value="F:structural constituent of nuclear pore"/>
    <property type="evidence" value="ECO:0007669"/>
    <property type="project" value="TreeGrafter"/>
</dbReference>
<dbReference type="InterPro" id="IPR015943">
    <property type="entry name" value="WD40/YVTN_repeat-like_dom_sf"/>
</dbReference>
<dbReference type="Pfam" id="PF23354">
    <property type="entry name" value="TPR_NUP160_120_M"/>
    <property type="match status" value="1"/>
</dbReference>
<evidence type="ECO:0000256" key="2">
    <source>
        <dbReference type="ARBA" id="ARBA00022448"/>
    </source>
</evidence>
<reference evidence="8" key="1">
    <citation type="submission" date="2024-06" db="EMBL/GenBank/DDBJ databases">
        <authorList>
            <person name="Liu X."/>
            <person name="Lenzi L."/>
            <person name="Haldenby T S."/>
            <person name="Uol C."/>
        </authorList>
    </citation>
    <scope>NUCLEOTIDE SEQUENCE</scope>
</reference>
<dbReference type="SUPFAM" id="SSF50978">
    <property type="entry name" value="WD40 repeat-like"/>
    <property type="match status" value="1"/>
</dbReference>
<feature type="domain" description="Nucleoporin Nup120/160 beta-propeller" evidence="5">
    <location>
        <begin position="516"/>
        <end position="659"/>
    </location>
</feature>
<dbReference type="InterPro" id="IPR056535">
    <property type="entry name" value="TPR_NUP160_M"/>
</dbReference>
<evidence type="ECO:0000256" key="4">
    <source>
        <dbReference type="SAM" id="MobiDB-lite"/>
    </source>
</evidence>
<evidence type="ECO:0000256" key="1">
    <source>
        <dbReference type="ARBA" id="ARBA00004123"/>
    </source>
</evidence>
<protein>
    <recommendedName>
        <fullName evidence="10">Nuclear pore complex protein Nup160</fullName>
    </recommendedName>
</protein>
<evidence type="ECO:0008006" key="10">
    <source>
        <dbReference type="Google" id="ProtNLM"/>
    </source>
</evidence>
<dbReference type="Proteomes" id="UP001497525">
    <property type="component" value="Unassembled WGS sequence"/>
</dbReference>
<dbReference type="PANTHER" id="PTHR21286:SF0">
    <property type="entry name" value="NUCLEAR PORE COMPLEX PROTEIN NUP160"/>
    <property type="match status" value="1"/>
</dbReference>
<evidence type="ECO:0000256" key="3">
    <source>
        <dbReference type="ARBA" id="ARBA00023242"/>
    </source>
</evidence>
<feature type="region of interest" description="Disordered" evidence="4">
    <location>
        <begin position="415"/>
        <end position="434"/>
    </location>
</feature>
<evidence type="ECO:0000259" key="7">
    <source>
        <dbReference type="Pfam" id="PF23354"/>
    </source>
</evidence>
<dbReference type="InterPro" id="IPR056536">
    <property type="entry name" value="TPR_NUP160_C"/>
</dbReference>
<keyword evidence="2" id="KW-0813">Transport</keyword>
<evidence type="ECO:0000313" key="9">
    <source>
        <dbReference type="Proteomes" id="UP001497525"/>
    </source>
</evidence>
<feature type="domain" description="NUP160 middle TPR" evidence="7">
    <location>
        <begin position="1287"/>
        <end position="1454"/>
    </location>
</feature>
<gene>
    <name evidence="8" type="ORF">CDAUBV1_LOCUS14148</name>
</gene>
<proteinExistence type="predicted"/>
<name>A0AAV2TQE8_CALDB</name>
<dbReference type="PANTHER" id="PTHR21286">
    <property type="entry name" value="NUCLEAR PORE COMPLEX PROTEIN NUP160"/>
    <property type="match status" value="1"/>
</dbReference>
<dbReference type="InterPro" id="IPR021717">
    <property type="entry name" value="Nucleoporin_Nup160"/>
</dbReference>
<dbReference type="InterPro" id="IPR059141">
    <property type="entry name" value="Beta-prop_Nup120_160"/>
</dbReference>
<keyword evidence="3" id="KW-0539">Nucleus</keyword>
<feature type="domain" description="Nucleoporin Nup120/160 beta-propeller" evidence="5">
    <location>
        <begin position="56"/>
        <end position="270"/>
    </location>
</feature>
<comment type="subcellular location">
    <subcellularLocation>
        <location evidence="1">Nucleus</location>
    </subcellularLocation>
</comment>
<organism evidence="8 9">
    <name type="scientific">Calicophoron daubneyi</name>
    <name type="common">Rumen fluke</name>
    <name type="synonym">Paramphistomum daubneyi</name>
    <dbReference type="NCBI Taxonomy" id="300641"/>
    <lineage>
        <taxon>Eukaryota</taxon>
        <taxon>Metazoa</taxon>
        <taxon>Spiralia</taxon>
        <taxon>Lophotrochozoa</taxon>
        <taxon>Platyhelminthes</taxon>
        <taxon>Trematoda</taxon>
        <taxon>Digenea</taxon>
        <taxon>Plagiorchiida</taxon>
        <taxon>Pronocephalata</taxon>
        <taxon>Paramphistomoidea</taxon>
        <taxon>Paramphistomidae</taxon>
        <taxon>Calicophoron</taxon>
    </lineage>
</organism>
<feature type="domain" description="NUP160 C-terminal TPR" evidence="6">
    <location>
        <begin position="1565"/>
        <end position="1642"/>
    </location>
</feature>
<dbReference type="Gene3D" id="2.130.10.10">
    <property type="entry name" value="YVTN repeat-like/Quinoprotein amine dehydrogenase"/>
    <property type="match status" value="1"/>
</dbReference>
<accession>A0AAV2TQE8</accession>
<dbReference type="InterPro" id="IPR036322">
    <property type="entry name" value="WD40_repeat_dom_sf"/>
</dbReference>
<evidence type="ECO:0000313" key="8">
    <source>
        <dbReference type="EMBL" id="CAL5139101.1"/>
    </source>
</evidence>
<dbReference type="GO" id="GO:0005643">
    <property type="term" value="C:nuclear pore"/>
    <property type="evidence" value="ECO:0007669"/>
    <property type="project" value="TreeGrafter"/>
</dbReference>
<dbReference type="Pfam" id="PF11715">
    <property type="entry name" value="Beta-prop_Nup120_160"/>
    <property type="match status" value="2"/>
</dbReference>